<keyword evidence="9" id="KW-0472">Membrane</keyword>
<evidence type="ECO:0000256" key="4">
    <source>
        <dbReference type="ARBA" id="ARBA00022741"/>
    </source>
</evidence>
<keyword evidence="9" id="KW-0812">Transmembrane</keyword>
<evidence type="ECO:0000256" key="3">
    <source>
        <dbReference type="ARBA" id="ARBA00022679"/>
    </source>
</evidence>
<feature type="region of interest" description="Disordered" evidence="8">
    <location>
        <begin position="373"/>
        <end position="393"/>
    </location>
</feature>
<feature type="compositionally biased region" description="Low complexity" evidence="8">
    <location>
        <begin position="313"/>
        <end position="327"/>
    </location>
</feature>
<dbReference type="SMART" id="SM00220">
    <property type="entry name" value="S_TKc"/>
    <property type="match status" value="1"/>
</dbReference>
<dbReference type="FunFam" id="1.10.510.10:FF:000021">
    <property type="entry name" value="Serine/threonine protein kinase"/>
    <property type="match status" value="1"/>
</dbReference>
<dbReference type="PROSITE" id="PS00107">
    <property type="entry name" value="PROTEIN_KINASE_ATP"/>
    <property type="match status" value="1"/>
</dbReference>
<evidence type="ECO:0000313" key="11">
    <source>
        <dbReference type="EMBL" id="MBA2225431.1"/>
    </source>
</evidence>
<dbReference type="EMBL" id="JACEFB010000002">
    <property type="protein sequence ID" value="MBA2225431.1"/>
    <property type="molecule type" value="Genomic_DNA"/>
</dbReference>
<keyword evidence="12" id="KW-1185">Reference proteome</keyword>
<dbReference type="PROSITE" id="PS00108">
    <property type="entry name" value="PROTEIN_KINASE_ST"/>
    <property type="match status" value="1"/>
</dbReference>
<dbReference type="InterPro" id="IPR000719">
    <property type="entry name" value="Prot_kinase_dom"/>
</dbReference>
<gene>
    <name evidence="11" type="ORF">H0921_04545</name>
</gene>
<evidence type="ECO:0000256" key="1">
    <source>
        <dbReference type="ARBA" id="ARBA00012513"/>
    </source>
</evidence>
<keyword evidence="9" id="KW-1133">Transmembrane helix</keyword>
<dbReference type="Gene3D" id="1.10.510.10">
    <property type="entry name" value="Transferase(Phosphotransferase) domain 1"/>
    <property type="match status" value="1"/>
</dbReference>
<dbReference type="InterPro" id="IPR011009">
    <property type="entry name" value="Kinase-like_dom_sf"/>
</dbReference>
<reference evidence="11 12" key="1">
    <citation type="submission" date="2020-07" db="EMBL/GenBank/DDBJ databases">
        <title>Thermogemmata thermophila gen. nov., sp. nov., a novel moderate thermophilic planctomycete from a Kamchatka hot spring.</title>
        <authorList>
            <person name="Elcheninov A.G."/>
            <person name="Podosokorskaya O.A."/>
            <person name="Kovaleva O.L."/>
            <person name="Novikov A."/>
            <person name="Bonch-Osmolovskaya E.A."/>
            <person name="Toshchakov S.V."/>
            <person name="Kublanov I.V."/>
        </authorList>
    </citation>
    <scope>NUCLEOTIDE SEQUENCE [LARGE SCALE GENOMIC DNA]</scope>
    <source>
        <strain evidence="11 12">2918</strain>
    </source>
</reference>
<dbReference type="AlphaFoldDB" id="A0A7V8VCH3"/>
<dbReference type="Proteomes" id="UP000542342">
    <property type="component" value="Unassembled WGS sequence"/>
</dbReference>
<dbReference type="RefSeq" id="WP_194536856.1">
    <property type="nucleotide sequence ID" value="NZ_JACEFB010000002.1"/>
</dbReference>
<proteinExistence type="predicted"/>
<evidence type="ECO:0000256" key="5">
    <source>
        <dbReference type="ARBA" id="ARBA00022777"/>
    </source>
</evidence>
<keyword evidence="5 11" id="KW-0418">Kinase</keyword>
<dbReference type="SUPFAM" id="SSF56112">
    <property type="entry name" value="Protein kinase-like (PK-like)"/>
    <property type="match status" value="1"/>
</dbReference>
<keyword evidence="2 11" id="KW-0723">Serine/threonine-protein kinase</keyword>
<dbReference type="GO" id="GO:0004674">
    <property type="term" value="F:protein serine/threonine kinase activity"/>
    <property type="evidence" value="ECO:0007669"/>
    <property type="project" value="UniProtKB-KW"/>
</dbReference>
<dbReference type="EC" id="2.7.11.1" evidence="1"/>
<accession>A0A7V8VCH3</accession>
<sequence length="573" mass="63526">MSEVASSTGSAASAVPPPDLTGRILGDYRLLRRLGYGGMGQVYLAEQLSLKREVALKLIRSDLQDTETARKRFQAEAEAVARLNHPNIVQIYQLGESDGFRFMVLEYVEGRNLRHYLERKGPPDLAICLSIIRQVALALQRAHEVGIVHRDIKPENILLTRKVEVKVADFGLSRFFAPEGPALHLTQSGVTLGTPLYMSPEQVQGQPVDHRSDIYSFGVTCFHLLAGEPPFQGKTAFDVALKHVQEEPPPLSAFRPDLPPDLCAMVHKMMAKRPEQRYQSVREILRDLNRIREQLHSGGGVHKAAAEMHLSFSGLRSESPSPSPSASHQTTVPFPAHPPLHRRSMWWLALLVGVLGAGFGAVIALAVHATRLRPGSSEEAAPPNVSNSTPNEDFRYLSPLVPRRERELLAILNKRGSKPDDVVAATLELVLLYVQQGRLQEAEERIQNLEREFVERPFPKGEKNSPLLRAVQSASRLAKAALQAYSPEVDAAQRSNEMFVKALEQAAIPPKSPKFDRLERGLAAVQMLLMRYPDLGELCHAALDRNAQALGVTILSPPVLEQLRQPPRLGRKD</sequence>
<dbReference type="PANTHER" id="PTHR43289:SF6">
    <property type="entry name" value="SERINE_THREONINE-PROTEIN KINASE NEKL-3"/>
    <property type="match status" value="1"/>
</dbReference>
<evidence type="ECO:0000313" key="12">
    <source>
        <dbReference type="Proteomes" id="UP000542342"/>
    </source>
</evidence>
<feature type="domain" description="Protein kinase" evidence="10">
    <location>
        <begin position="28"/>
        <end position="295"/>
    </location>
</feature>
<evidence type="ECO:0000256" key="9">
    <source>
        <dbReference type="SAM" id="Phobius"/>
    </source>
</evidence>
<comment type="caution">
    <text evidence="11">The sequence shown here is derived from an EMBL/GenBank/DDBJ whole genome shotgun (WGS) entry which is preliminary data.</text>
</comment>
<keyword evidence="4 7" id="KW-0547">Nucleotide-binding</keyword>
<keyword evidence="3" id="KW-0808">Transferase</keyword>
<evidence type="ECO:0000256" key="8">
    <source>
        <dbReference type="SAM" id="MobiDB-lite"/>
    </source>
</evidence>
<protein>
    <recommendedName>
        <fullName evidence="1">non-specific serine/threonine protein kinase</fullName>
        <ecNumber evidence="1">2.7.11.1</ecNumber>
    </recommendedName>
</protein>
<dbReference type="InterPro" id="IPR017441">
    <property type="entry name" value="Protein_kinase_ATP_BS"/>
</dbReference>
<evidence type="ECO:0000259" key="10">
    <source>
        <dbReference type="PROSITE" id="PS50011"/>
    </source>
</evidence>
<dbReference type="Pfam" id="PF00069">
    <property type="entry name" value="Pkinase"/>
    <property type="match status" value="1"/>
</dbReference>
<dbReference type="PROSITE" id="PS50011">
    <property type="entry name" value="PROTEIN_KINASE_DOM"/>
    <property type="match status" value="1"/>
</dbReference>
<dbReference type="InterPro" id="IPR008271">
    <property type="entry name" value="Ser/Thr_kinase_AS"/>
</dbReference>
<dbReference type="PANTHER" id="PTHR43289">
    <property type="entry name" value="MITOGEN-ACTIVATED PROTEIN KINASE KINASE KINASE 20-RELATED"/>
    <property type="match status" value="1"/>
</dbReference>
<feature type="transmembrane region" description="Helical" evidence="9">
    <location>
        <begin position="345"/>
        <end position="367"/>
    </location>
</feature>
<dbReference type="GO" id="GO:0005524">
    <property type="term" value="F:ATP binding"/>
    <property type="evidence" value="ECO:0007669"/>
    <property type="project" value="UniProtKB-UniRule"/>
</dbReference>
<dbReference type="CDD" id="cd14014">
    <property type="entry name" value="STKc_PknB_like"/>
    <property type="match status" value="1"/>
</dbReference>
<keyword evidence="6 7" id="KW-0067">ATP-binding</keyword>
<name>A0A7V8VCH3_9BACT</name>
<evidence type="ECO:0000256" key="6">
    <source>
        <dbReference type="ARBA" id="ARBA00022840"/>
    </source>
</evidence>
<evidence type="ECO:0000256" key="2">
    <source>
        <dbReference type="ARBA" id="ARBA00022527"/>
    </source>
</evidence>
<evidence type="ECO:0000256" key="7">
    <source>
        <dbReference type="PROSITE-ProRule" id="PRU10141"/>
    </source>
</evidence>
<feature type="binding site" evidence="7">
    <location>
        <position position="57"/>
    </location>
    <ligand>
        <name>ATP</name>
        <dbReference type="ChEBI" id="CHEBI:30616"/>
    </ligand>
</feature>
<feature type="region of interest" description="Disordered" evidence="8">
    <location>
        <begin position="313"/>
        <end position="335"/>
    </location>
</feature>
<dbReference type="Gene3D" id="3.30.200.20">
    <property type="entry name" value="Phosphorylase Kinase, domain 1"/>
    <property type="match status" value="1"/>
</dbReference>
<organism evidence="11 12">
    <name type="scientific">Thermogemmata fonticola</name>
    <dbReference type="NCBI Taxonomy" id="2755323"/>
    <lineage>
        <taxon>Bacteria</taxon>
        <taxon>Pseudomonadati</taxon>
        <taxon>Planctomycetota</taxon>
        <taxon>Planctomycetia</taxon>
        <taxon>Gemmatales</taxon>
        <taxon>Gemmataceae</taxon>
        <taxon>Thermogemmata</taxon>
    </lineage>
</organism>